<dbReference type="EMBL" id="FNKP01000002">
    <property type="protein sequence ID" value="SDR42473.1"/>
    <property type="molecule type" value="Genomic_DNA"/>
</dbReference>
<evidence type="ECO:0000313" key="3">
    <source>
        <dbReference type="Proteomes" id="UP000183487"/>
    </source>
</evidence>
<dbReference type="AlphaFoldDB" id="A0A1H1IXR6"/>
<evidence type="ECO:0000256" key="1">
    <source>
        <dbReference type="SAM" id="MobiDB-lite"/>
    </source>
</evidence>
<evidence type="ECO:0000313" key="2">
    <source>
        <dbReference type="EMBL" id="SDR42473.1"/>
    </source>
</evidence>
<feature type="region of interest" description="Disordered" evidence="1">
    <location>
        <begin position="1"/>
        <end position="31"/>
    </location>
</feature>
<gene>
    <name evidence="2" type="ORF">SAMN05443245_5849</name>
</gene>
<dbReference type="RefSeq" id="WP_074770878.1">
    <property type="nucleotide sequence ID" value="NZ_FNKP01000002.1"/>
</dbReference>
<dbReference type="OrthoDB" id="9115393at2"/>
<protein>
    <submittedName>
        <fullName evidence="2">Uncharacterized protein</fullName>
    </submittedName>
</protein>
<name>A0A1H1IXR6_9BURK</name>
<reference evidence="3" key="1">
    <citation type="submission" date="2016-10" db="EMBL/GenBank/DDBJ databases">
        <authorList>
            <person name="Varghese N."/>
        </authorList>
    </citation>
    <scope>NUCLEOTIDE SEQUENCE [LARGE SCALE GENOMIC DNA]</scope>
    <source>
        <strain evidence="3">GAS106B</strain>
    </source>
</reference>
<dbReference type="Proteomes" id="UP000183487">
    <property type="component" value="Unassembled WGS sequence"/>
</dbReference>
<organism evidence="2 3">
    <name type="scientific">Paraburkholderia fungorum</name>
    <dbReference type="NCBI Taxonomy" id="134537"/>
    <lineage>
        <taxon>Bacteria</taxon>
        <taxon>Pseudomonadati</taxon>
        <taxon>Pseudomonadota</taxon>
        <taxon>Betaproteobacteria</taxon>
        <taxon>Burkholderiales</taxon>
        <taxon>Burkholderiaceae</taxon>
        <taxon>Paraburkholderia</taxon>
    </lineage>
</organism>
<accession>A0A1H1IXR6</accession>
<proteinExistence type="predicted"/>
<sequence>MSISIAPKSAKPSAEIPAGEKSPRRHQPPAVVDLNQPDIRLYIRDVLYFLRISKPTLYAGIKAGSLPKPDGHDRKRPFWLTQTIKAANGGVK</sequence>
<keyword evidence="3" id="KW-1185">Reference proteome</keyword>